<dbReference type="EMBL" id="CP001575">
    <property type="protein sequence ID" value="ACO69370.1"/>
    <property type="molecule type" value="Genomic_DNA"/>
</dbReference>
<feature type="compositionally biased region" description="Low complexity" evidence="1">
    <location>
        <begin position="162"/>
        <end position="171"/>
    </location>
</feature>
<evidence type="ECO:0000256" key="1">
    <source>
        <dbReference type="SAM" id="MobiDB-lite"/>
    </source>
</evidence>
<dbReference type="KEGG" id="mis:MICPUN_101764"/>
<proteinExistence type="predicted"/>
<keyword evidence="3" id="KW-1185">Reference proteome</keyword>
<reference evidence="2 3" key="1">
    <citation type="journal article" date="2009" name="Science">
        <title>Green evolution and dynamic adaptations revealed by genomes of the marine picoeukaryotes Micromonas.</title>
        <authorList>
            <person name="Worden A.Z."/>
            <person name="Lee J.H."/>
            <person name="Mock T."/>
            <person name="Rouze P."/>
            <person name="Simmons M.P."/>
            <person name="Aerts A.L."/>
            <person name="Allen A.E."/>
            <person name="Cuvelier M.L."/>
            <person name="Derelle E."/>
            <person name="Everett M.V."/>
            <person name="Foulon E."/>
            <person name="Grimwood J."/>
            <person name="Gundlach H."/>
            <person name="Henrissat B."/>
            <person name="Napoli C."/>
            <person name="McDonald S.M."/>
            <person name="Parker M.S."/>
            <person name="Rombauts S."/>
            <person name="Salamov A."/>
            <person name="Von Dassow P."/>
            <person name="Badger J.H."/>
            <person name="Coutinho P.M."/>
            <person name="Demir E."/>
            <person name="Dubchak I."/>
            <person name="Gentemann C."/>
            <person name="Eikrem W."/>
            <person name="Gready J.E."/>
            <person name="John U."/>
            <person name="Lanier W."/>
            <person name="Lindquist E.A."/>
            <person name="Lucas S."/>
            <person name="Mayer K.F."/>
            <person name="Moreau H."/>
            <person name="Not F."/>
            <person name="Otillar R."/>
            <person name="Panaud O."/>
            <person name="Pangilinan J."/>
            <person name="Paulsen I."/>
            <person name="Piegu B."/>
            <person name="Poliakov A."/>
            <person name="Robbens S."/>
            <person name="Schmutz J."/>
            <person name="Toulza E."/>
            <person name="Wyss T."/>
            <person name="Zelensky A."/>
            <person name="Zhou K."/>
            <person name="Armbrust E.V."/>
            <person name="Bhattacharya D."/>
            <person name="Goodenough U.W."/>
            <person name="Van de Peer Y."/>
            <person name="Grigoriev I.V."/>
        </authorList>
    </citation>
    <scope>NUCLEOTIDE SEQUENCE [LARGE SCALE GENOMIC DNA]</scope>
    <source>
        <strain evidence="3">RCC299 / NOUM17</strain>
    </source>
</reference>
<protein>
    <submittedName>
        <fullName evidence="2">Uncharacterized protein</fullName>
    </submittedName>
</protein>
<dbReference type="RefSeq" id="XP_002508112.1">
    <property type="nucleotide sequence ID" value="XM_002508066.1"/>
</dbReference>
<dbReference type="GeneID" id="8245463"/>
<name>C1FFH3_MICCC</name>
<feature type="region of interest" description="Disordered" evidence="1">
    <location>
        <begin position="1"/>
        <end position="51"/>
    </location>
</feature>
<dbReference type="Proteomes" id="UP000002009">
    <property type="component" value="Chromosome 8"/>
</dbReference>
<feature type="region of interest" description="Disordered" evidence="1">
    <location>
        <begin position="69"/>
        <end position="208"/>
    </location>
</feature>
<evidence type="ECO:0000313" key="2">
    <source>
        <dbReference type="EMBL" id="ACO69370.1"/>
    </source>
</evidence>
<dbReference type="InParanoid" id="C1FFH3"/>
<sequence>MSSTAVSTPPSQSWGPRLGSPLGSIRLPDRVDGSGEPRAPPRTARSANWSTIMYESSSSISLALRRDTPLSAGRAGDSSSKSAAMPPGRCRGGGDIAPVACRRPSSRGGASSFSSSSKNPPRVDPRGSGRRPVCPPRPPPPPPSSPHPPAASSPRLGGAAPSSSVSSSKSSAMEPTWAFRGVPPLDFARGERSSGVPGESPPRRSGSR</sequence>
<feature type="compositionally biased region" description="Polar residues" evidence="1">
    <location>
        <begin position="1"/>
        <end position="14"/>
    </location>
</feature>
<evidence type="ECO:0000313" key="3">
    <source>
        <dbReference type="Proteomes" id="UP000002009"/>
    </source>
</evidence>
<organism evidence="2 3">
    <name type="scientific">Micromonas commoda (strain RCC299 / NOUM17 / CCMP2709)</name>
    <name type="common">Picoplanktonic green alga</name>
    <dbReference type="NCBI Taxonomy" id="296587"/>
    <lineage>
        <taxon>Eukaryota</taxon>
        <taxon>Viridiplantae</taxon>
        <taxon>Chlorophyta</taxon>
        <taxon>Mamiellophyceae</taxon>
        <taxon>Mamiellales</taxon>
        <taxon>Mamiellaceae</taxon>
        <taxon>Micromonas</taxon>
    </lineage>
</organism>
<feature type="compositionally biased region" description="Pro residues" evidence="1">
    <location>
        <begin position="133"/>
        <end position="151"/>
    </location>
</feature>
<dbReference type="AlphaFoldDB" id="C1FFH3"/>
<accession>C1FFH3</accession>
<feature type="compositionally biased region" description="Low complexity" evidence="1">
    <location>
        <begin position="106"/>
        <end position="117"/>
    </location>
</feature>
<gene>
    <name evidence="2" type="ORF">MICPUN_101764</name>
</gene>